<sequence>MRSLSFVAFQALLATGSPASVKNDFNTSDHSITVNTSSGVYAPYIDNGYPSVASFPDIPYAQNPTGPLRFAPPLAALPRQDGNVTYATSLPLGCFQYIQPALEGTVSFYSERSTLFQRGDSANTTEDCLRLSIFAPKAAVEHAAVMTNLSDNKGNGLPVVVWVHGGGFSFGGTNVPYQLSPSWVERSQAHIVVQVQYRLNLLGQPNAAGLTTPYSSSGSNENLNFGLLDQRLAVEWVRDNIAKFGGDPDRITLWGQSAGAYVSDGYLFAWSKDPIVKGVIANSGNAISIPTYLADAMNHTVFSIAAQRLGCGNINATEELGCMRAVSASDIKDYIQGPAGAISAANDGLVFGTIIDNVTLFPDYPGRIESKNASLFASEIPLLTSTTTDEGNAVVPYVFDESATTTELPPELAEIADAFTLNLRCTTLQDIKLRAGVGATTYQYLYGGNFSNISPVPWLGAYHASDLPMVFGTYGLEGPSGAFEEQVSRKMQDLYLEFIKDPVEGLKRAGWPPVTGRLQDPNIMALALDGKLEQLISANQRSLGQGCMLN</sequence>
<dbReference type="EC" id="3.1.1.-" evidence="3"/>
<dbReference type="Proteomes" id="UP000319160">
    <property type="component" value="Unassembled WGS sequence"/>
</dbReference>
<organism evidence="5 6">
    <name type="scientific">Xylaria flabelliformis</name>
    <dbReference type="NCBI Taxonomy" id="2512241"/>
    <lineage>
        <taxon>Eukaryota</taxon>
        <taxon>Fungi</taxon>
        <taxon>Dikarya</taxon>
        <taxon>Ascomycota</taxon>
        <taxon>Pezizomycotina</taxon>
        <taxon>Sordariomycetes</taxon>
        <taxon>Xylariomycetidae</taxon>
        <taxon>Xylariales</taxon>
        <taxon>Xylariaceae</taxon>
        <taxon>Xylaria</taxon>
    </lineage>
</organism>
<feature type="chain" id="PRO_5022252339" description="Carboxylic ester hydrolase" evidence="3">
    <location>
        <begin position="20"/>
        <end position="550"/>
    </location>
</feature>
<evidence type="ECO:0000256" key="1">
    <source>
        <dbReference type="ARBA" id="ARBA00005964"/>
    </source>
</evidence>
<dbReference type="InterPro" id="IPR019826">
    <property type="entry name" value="Carboxylesterase_B_AS"/>
</dbReference>
<evidence type="ECO:0000259" key="4">
    <source>
        <dbReference type="Pfam" id="PF00135"/>
    </source>
</evidence>
<name>A0A553HU75_9PEZI</name>
<gene>
    <name evidence="5" type="ORF">FHL15_007503</name>
</gene>
<dbReference type="STRING" id="2512241.A0A553HU75"/>
<dbReference type="InterPro" id="IPR002018">
    <property type="entry name" value="CarbesteraseB"/>
</dbReference>
<dbReference type="AlphaFoldDB" id="A0A553HU75"/>
<feature type="domain" description="Carboxylesterase type B" evidence="4">
    <location>
        <begin position="422"/>
        <end position="536"/>
    </location>
</feature>
<comment type="caution">
    <text evidence="5">The sequence shown here is derived from an EMBL/GenBank/DDBJ whole genome shotgun (WGS) entry which is preliminary data.</text>
</comment>
<dbReference type="PANTHER" id="PTHR11559">
    <property type="entry name" value="CARBOXYLESTERASE"/>
    <property type="match status" value="1"/>
</dbReference>
<comment type="similarity">
    <text evidence="1 3">Belongs to the type-B carboxylesterase/lipase family.</text>
</comment>
<keyword evidence="2 3" id="KW-0378">Hydrolase</keyword>
<dbReference type="Pfam" id="PF00135">
    <property type="entry name" value="COesterase"/>
    <property type="match status" value="2"/>
</dbReference>
<evidence type="ECO:0000256" key="2">
    <source>
        <dbReference type="ARBA" id="ARBA00022801"/>
    </source>
</evidence>
<dbReference type="GO" id="GO:0016787">
    <property type="term" value="F:hydrolase activity"/>
    <property type="evidence" value="ECO:0007669"/>
    <property type="project" value="UniProtKB-KW"/>
</dbReference>
<dbReference type="EMBL" id="VFLP01000044">
    <property type="protein sequence ID" value="TRX91498.1"/>
    <property type="molecule type" value="Genomic_DNA"/>
</dbReference>
<dbReference type="SUPFAM" id="SSF53474">
    <property type="entry name" value="alpha/beta-Hydrolases"/>
    <property type="match status" value="1"/>
</dbReference>
<keyword evidence="6" id="KW-1185">Reference proteome</keyword>
<dbReference type="Gene3D" id="3.40.50.1820">
    <property type="entry name" value="alpha/beta hydrolase"/>
    <property type="match status" value="1"/>
</dbReference>
<protein>
    <recommendedName>
        <fullName evidence="3">Carboxylic ester hydrolase</fullName>
        <ecNumber evidence="3">3.1.1.-</ecNumber>
    </recommendedName>
</protein>
<dbReference type="OrthoDB" id="408631at2759"/>
<proteinExistence type="inferred from homology"/>
<dbReference type="InterPro" id="IPR050309">
    <property type="entry name" value="Type-B_Carboxylest/Lipase"/>
</dbReference>
<dbReference type="PROSITE" id="PS00122">
    <property type="entry name" value="CARBOXYLESTERASE_B_1"/>
    <property type="match status" value="1"/>
</dbReference>
<accession>A0A553HU75</accession>
<feature type="signal peptide" evidence="3">
    <location>
        <begin position="1"/>
        <end position="19"/>
    </location>
</feature>
<reference evidence="6" key="1">
    <citation type="submission" date="2019-06" db="EMBL/GenBank/DDBJ databases">
        <title>Draft genome sequence of the griseofulvin-producing fungus Xylaria cubensis strain G536.</title>
        <authorList>
            <person name="Mead M.E."/>
            <person name="Raja H.A."/>
            <person name="Steenwyk J.L."/>
            <person name="Knowles S.L."/>
            <person name="Oberlies N.H."/>
            <person name="Rokas A."/>
        </authorList>
    </citation>
    <scope>NUCLEOTIDE SEQUENCE [LARGE SCALE GENOMIC DNA]</scope>
    <source>
        <strain evidence="6">G536</strain>
    </source>
</reference>
<dbReference type="InterPro" id="IPR029058">
    <property type="entry name" value="AB_hydrolase_fold"/>
</dbReference>
<evidence type="ECO:0000256" key="3">
    <source>
        <dbReference type="RuleBase" id="RU361235"/>
    </source>
</evidence>
<keyword evidence="3" id="KW-0732">Signal</keyword>
<feature type="domain" description="Carboxylesterase type B" evidence="4">
    <location>
        <begin position="49"/>
        <end position="407"/>
    </location>
</feature>
<evidence type="ECO:0000313" key="6">
    <source>
        <dbReference type="Proteomes" id="UP000319160"/>
    </source>
</evidence>
<evidence type="ECO:0000313" key="5">
    <source>
        <dbReference type="EMBL" id="TRX91498.1"/>
    </source>
</evidence>